<evidence type="ECO:0000313" key="2">
    <source>
        <dbReference type="Proteomes" id="UP000662074"/>
    </source>
</evidence>
<proteinExistence type="predicted"/>
<evidence type="ECO:0000313" key="1">
    <source>
        <dbReference type="EMBL" id="GGI51600.1"/>
    </source>
</evidence>
<keyword evidence="2" id="KW-1185">Reference proteome</keyword>
<dbReference type="EMBL" id="BMDO01000008">
    <property type="protein sequence ID" value="GGI51600.1"/>
    <property type="molecule type" value="Genomic_DNA"/>
</dbReference>
<reference evidence="1" key="2">
    <citation type="submission" date="2020-09" db="EMBL/GenBank/DDBJ databases">
        <authorList>
            <person name="Sun Q."/>
            <person name="Sedlacek I."/>
        </authorList>
    </citation>
    <scope>NUCLEOTIDE SEQUENCE</scope>
    <source>
        <strain evidence="1">CCM 8711</strain>
    </source>
</reference>
<name>A0A917JBU7_9SPHI</name>
<dbReference type="AlphaFoldDB" id="A0A917JBU7"/>
<gene>
    <name evidence="1" type="ORF">GCM10011425_28120</name>
</gene>
<accession>A0A917JBU7</accession>
<dbReference type="Proteomes" id="UP000662074">
    <property type="component" value="Unassembled WGS sequence"/>
</dbReference>
<protein>
    <submittedName>
        <fullName evidence="1">Uncharacterized protein</fullName>
    </submittedName>
</protein>
<comment type="caution">
    <text evidence="1">The sequence shown here is derived from an EMBL/GenBank/DDBJ whole genome shotgun (WGS) entry which is preliminary data.</text>
</comment>
<sequence length="162" mass="18568">MRNATQTPNYNDEVSKAYFKILKQTKALLATIEHDELRYTLVHSEGKQPGFNVKVDEFVNPLCYLCLVYADGETLEINFGFEAYNDNGGFGNIISQFLRLIYSLTSANSTSINIEGSVCCNEIHTDCSDLYECLEDSRIKRHRFVQIAYKPKPIKRKLRRVA</sequence>
<organism evidence="1 2">
    <name type="scientific">Mucilaginibacter galii</name>
    <dbReference type="NCBI Taxonomy" id="2005073"/>
    <lineage>
        <taxon>Bacteria</taxon>
        <taxon>Pseudomonadati</taxon>
        <taxon>Bacteroidota</taxon>
        <taxon>Sphingobacteriia</taxon>
        <taxon>Sphingobacteriales</taxon>
        <taxon>Sphingobacteriaceae</taxon>
        <taxon>Mucilaginibacter</taxon>
    </lineage>
</organism>
<reference evidence="1" key="1">
    <citation type="journal article" date="2014" name="Int. J. Syst. Evol. Microbiol.">
        <title>Complete genome sequence of Corynebacterium casei LMG S-19264T (=DSM 44701T), isolated from a smear-ripened cheese.</title>
        <authorList>
            <consortium name="US DOE Joint Genome Institute (JGI-PGF)"/>
            <person name="Walter F."/>
            <person name="Albersmeier A."/>
            <person name="Kalinowski J."/>
            <person name="Ruckert C."/>
        </authorList>
    </citation>
    <scope>NUCLEOTIDE SEQUENCE</scope>
    <source>
        <strain evidence="1">CCM 8711</strain>
    </source>
</reference>